<dbReference type="Gene3D" id="3.40.50.300">
    <property type="entry name" value="P-loop containing nucleotide triphosphate hydrolases"/>
    <property type="match status" value="1"/>
</dbReference>
<evidence type="ECO:0000256" key="1">
    <source>
        <dbReference type="ARBA" id="ARBA00022612"/>
    </source>
</evidence>
<name>A0A9E1GJZ4_9FIRM</name>
<organism evidence="3 4">
    <name type="scientific">Faecalibacterium prausnitzii</name>
    <dbReference type="NCBI Taxonomy" id="853"/>
    <lineage>
        <taxon>Bacteria</taxon>
        <taxon>Bacillati</taxon>
        <taxon>Bacillota</taxon>
        <taxon>Clostridia</taxon>
        <taxon>Eubacteriales</taxon>
        <taxon>Oscillospiraceae</taxon>
        <taxon>Faecalibacterium</taxon>
    </lineage>
</organism>
<dbReference type="AlphaFoldDB" id="A0A9E1GJZ4"/>
<sequence>MATSKSPERKVRVLKPQFGPQEKFLATPADICIYGGAAGGGKTYGLLLSALRYKNVKGFGCTIFRKNYKQIFAQGGLWDEAQKMYHGINGAQRKISDGTWSFRDKDGNEVSKVSFAHIERSEELDNWQGAQICEIGFDELTHFSEEIFFYMLSRNRSTCGVKPFVRATCNPDADSWVAKFIAWWIDQDTGYPIPERSGLIRYMIRRDEVVYWADTREELWERFNLTTPEEKNEPKSVTFIMSSVYDNQELLRIDPGYLSNLKALSVIQRERLLKGNWKIRAAAGLFFKRTQLGEILTIMPQDVIQWVRCWDLAATEKTENGDPAYTAGVLMGKRKNGRYVIADVINKQMNASDVRKTIKLTAQADRAAYKRVRVRLPKDPGQAGKEQAESYIKFLSGFDVTAVAESGSKEARAEPMAAQWQAGNFDIMYGEWNEAYLTQLENFPDGKFKDMVDASANAFAEIETKTAFNVGNLI</sequence>
<dbReference type="Pfam" id="PF03237">
    <property type="entry name" value="Terminase_6N"/>
    <property type="match status" value="1"/>
</dbReference>
<dbReference type="InterPro" id="IPR035421">
    <property type="entry name" value="Terminase_6C"/>
</dbReference>
<dbReference type="NCBIfam" id="TIGR01630">
    <property type="entry name" value="psiM2_ORF9"/>
    <property type="match status" value="1"/>
</dbReference>
<gene>
    <name evidence="3" type="primary">terL</name>
    <name evidence="3" type="ORF">KH315_06280</name>
</gene>
<comment type="caution">
    <text evidence="3">The sequence shown here is derived from an EMBL/GenBank/DDBJ whole genome shotgun (WGS) entry which is preliminary data.</text>
</comment>
<reference evidence="3" key="1">
    <citation type="submission" date="2021-02" db="EMBL/GenBank/DDBJ databases">
        <title>Infant gut strain persistence is associated with maternal origin, phylogeny, and functional potential including surface adhesion and iron acquisition.</title>
        <authorList>
            <person name="Lou Y.C."/>
        </authorList>
    </citation>
    <scope>NUCLEOTIDE SEQUENCE</scope>
    <source>
        <strain evidence="3">L2_039_000G1_dasL2_039_000G1_maxbin2.maxbin.077</strain>
    </source>
</reference>
<dbReference type="InterPro" id="IPR006517">
    <property type="entry name" value="Phage_terminase_lsu-like_C"/>
</dbReference>
<keyword evidence="1" id="KW-1188">Viral release from host cell</keyword>
<protein>
    <submittedName>
        <fullName evidence="3">Phage terminase large subunit</fullName>
    </submittedName>
</protein>
<dbReference type="Proteomes" id="UP000811365">
    <property type="component" value="Unassembled WGS sequence"/>
</dbReference>
<evidence type="ECO:0000259" key="2">
    <source>
        <dbReference type="Pfam" id="PF17289"/>
    </source>
</evidence>
<feature type="domain" description="Terminase large subunit gp17-like C-terminal" evidence="2">
    <location>
        <begin position="310"/>
        <end position="459"/>
    </location>
</feature>
<evidence type="ECO:0000313" key="4">
    <source>
        <dbReference type="Proteomes" id="UP000811365"/>
    </source>
</evidence>
<proteinExistence type="predicted"/>
<dbReference type="Pfam" id="PF17289">
    <property type="entry name" value="Terminase_6C"/>
    <property type="match status" value="1"/>
</dbReference>
<evidence type="ECO:0000313" key="3">
    <source>
        <dbReference type="EMBL" id="MBS6621757.1"/>
    </source>
</evidence>
<accession>A0A9E1GJZ4</accession>
<dbReference type="EMBL" id="JAGZYH010000019">
    <property type="protein sequence ID" value="MBS6621757.1"/>
    <property type="molecule type" value="Genomic_DNA"/>
</dbReference>
<dbReference type="InterPro" id="IPR027417">
    <property type="entry name" value="P-loop_NTPase"/>
</dbReference>